<feature type="compositionally biased region" description="Basic residues" evidence="1">
    <location>
        <begin position="265"/>
        <end position="274"/>
    </location>
</feature>
<feature type="region of interest" description="Disordered" evidence="1">
    <location>
        <begin position="333"/>
        <end position="463"/>
    </location>
</feature>
<feature type="compositionally biased region" description="Basic residues" evidence="1">
    <location>
        <begin position="430"/>
        <end position="447"/>
    </location>
</feature>
<feature type="compositionally biased region" description="Basic residues" evidence="1">
    <location>
        <begin position="44"/>
        <end position="58"/>
    </location>
</feature>
<feature type="region of interest" description="Disordered" evidence="1">
    <location>
        <begin position="1"/>
        <end position="274"/>
    </location>
</feature>
<feature type="compositionally biased region" description="Basic and acidic residues" evidence="1">
    <location>
        <begin position="226"/>
        <end position="236"/>
    </location>
</feature>
<dbReference type="AlphaFoldDB" id="A0A6J4HV90"/>
<feature type="compositionally biased region" description="Basic and acidic residues" evidence="1">
    <location>
        <begin position="353"/>
        <end position="379"/>
    </location>
</feature>
<feature type="compositionally biased region" description="Basic residues" evidence="1">
    <location>
        <begin position="380"/>
        <end position="396"/>
    </location>
</feature>
<feature type="compositionally biased region" description="Basic residues" evidence="1">
    <location>
        <begin position="1"/>
        <end position="12"/>
    </location>
</feature>
<evidence type="ECO:0000256" key="1">
    <source>
        <dbReference type="SAM" id="MobiDB-lite"/>
    </source>
</evidence>
<feature type="compositionally biased region" description="Basic and acidic residues" evidence="1">
    <location>
        <begin position="397"/>
        <end position="408"/>
    </location>
</feature>
<feature type="non-terminal residue" evidence="2">
    <location>
        <position position="463"/>
    </location>
</feature>
<feature type="compositionally biased region" description="Basic and acidic residues" evidence="1">
    <location>
        <begin position="108"/>
        <end position="121"/>
    </location>
</feature>
<feature type="compositionally biased region" description="Basic residues" evidence="1">
    <location>
        <begin position="139"/>
        <end position="159"/>
    </location>
</feature>
<dbReference type="EMBL" id="CADCTH010000154">
    <property type="protein sequence ID" value="CAA9233699.1"/>
    <property type="molecule type" value="Genomic_DNA"/>
</dbReference>
<feature type="compositionally biased region" description="Basic and acidic residues" evidence="1">
    <location>
        <begin position="67"/>
        <end position="90"/>
    </location>
</feature>
<gene>
    <name evidence="2" type="ORF">AVDCRST_MAG54-1147</name>
</gene>
<proteinExistence type="predicted"/>
<feature type="non-terminal residue" evidence="2">
    <location>
        <position position="1"/>
    </location>
</feature>
<feature type="compositionally biased region" description="Basic residues" evidence="1">
    <location>
        <begin position="454"/>
        <end position="463"/>
    </location>
</feature>
<reference evidence="2" key="1">
    <citation type="submission" date="2020-02" db="EMBL/GenBank/DDBJ databases">
        <authorList>
            <person name="Meier V. D."/>
        </authorList>
    </citation>
    <scope>NUCLEOTIDE SEQUENCE</scope>
    <source>
        <strain evidence="2">AVDCRST_MAG54</strain>
    </source>
</reference>
<feature type="compositionally biased region" description="Basic residues" evidence="1">
    <location>
        <begin position="343"/>
        <end position="352"/>
    </location>
</feature>
<feature type="compositionally biased region" description="Low complexity" evidence="1">
    <location>
        <begin position="409"/>
        <end position="420"/>
    </location>
</feature>
<organism evidence="2">
    <name type="scientific">uncultured Actinomycetospora sp</name>
    <dbReference type="NCBI Taxonomy" id="1135996"/>
    <lineage>
        <taxon>Bacteria</taxon>
        <taxon>Bacillati</taxon>
        <taxon>Actinomycetota</taxon>
        <taxon>Actinomycetes</taxon>
        <taxon>Pseudonocardiales</taxon>
        <taxon>Pseudonocardiaceae</taxon>
        <taxon>Actinomycetospora</taxon>
        <taxon>environmental samples</taxon>
    </lineage>
</organism>
<accession>A0A6J4HV90</accession>
<feature type="compositionally biased region" description="Basic residues" evidence="1">
    <location>
        <begin position="197"/>
        <end position="225"/>
    </location>
</feature>
<evidence type="ECO:0000313" key="2">
    <source>
        <dbReference type="EMBL" id="CAA9233699.1"/>
    </source>
</evidence>
<sequence length="463" mass="51951">GDVRRGGHRGRCRGADGSVPARGGGQARLPARTLALPGRAGHGGARRGLHGERRRPPHRGPGLGADEGLRARRQDAAARRGLRRDARLGPRAEPLGLDPRPLRGQQGRAEEGHQGAAEHRVGRARPVGRPPAAPVAAPAHRRPGRHRPLRVHHRARVHDRRLVGPLRQRQPLRPQDALRRARHRGLLLLAGPGLGRHVGRPRRRVHRGRRRPQTRHPRRARRHRGRRDEGRRDRPPAPRPAQRVLRGGDPRGRPRHLHAAGLARAGRRRRGRPARLVRRADQVPRPGPVPHLLARALPRHRGARAPVRPARALDLAQDPEHRALRVHVQPDRHGPHVLARGHAAPRHGRRLPRREGTRPRLAAEADGAVRGRRRADVARVRRARVSAAPPRRRAELRRHPEARARRDVPAALAPAAPRGPVVRRRDVPQPRHRHRPRGARRRHRRRGVPGAAPRHLRRRVAVL</sequence>
<protein>
    <submittedName>
        <fullName evidence="2">Uncharacterized protein</fullName>
    </submittedName>
</protein>
<name>A0A6J4HV90_9PSEU</name>